<dbReference type="GO" id="GO:0005198">
    <property type="term" value="F:structural molecule activity"/>
    <property type="evidence" value="ECO:0007669"/>
    <property type="project" value="InterPro"/>
</dbReference>
<evidence type="ECO:0000313" key="2">
    <source>
        <dbReference type="EMBL" id="AGA18454.1"/>
    </source>
</evidence>
<dbReference type="Gene3D" id="2.60.120.20">
    <property type="match status" value="1"/>
</dbReference>
<sequence length="281" mass="31278">MYGVFNVTTFSKVRKFWDFTNIWYNLILNRIMPGLKRTYAMPYVPSGARMRANRLLAGAMRRQAKRTRTRGSYSANPHPAPSQAAVNSRSLKAVTYVQSTFRPSSSITQAGVPVDVVPRGALETQRLGHKWKVTALHLRGHIRIAQTAQDYANSGYYVVWDKQPNGVAALWDNVFTGTSAPYSFPALSGDERFKIIHHRIFNLTYQGQALDANTNSQYVIDDYIKLPAGLVCCDTVGSQGTGAVADRQSGQLLLFPYSGKAAGADDRPQLNVAYRIYFDDV</sequence>
<evidence type="ECO:0000256" key="1">
    <source>
        <dbReference type="SAM" id="MobiDB-lite"/>
    </source>
</evidence>
<reference evidence="2" key="1">
    <citation type="journal article" date="2013" name="ISME J.">
        <title>Previously unknown and highly divergent ssDNA viruses populate the oceans.</title>
        <authorList>
            <person name="Labonte J.M."/>
            <person name="Suttle C.A."/>
        </authorList>
    </citation>
    <scope>NUCLEOTIDE SEQUENCE</scope>
</reference>
<feature type="region of interest" description="Disordered" evidence="1">
    <location>
        <begin position="65"/>
        <end position="84"/>
    </location>
</feature>
<name>S4TEM1_9VIRU</name>
<dbReference type="InterPro" id="IPR029053">
    <property type="entry name" value="Viral_coat"/>
</dbReference>
<dbReference type="Pfam" id="PF00844">
    <property type="entry name" value="Gemini_coat"/>
    <property type="match status" value="1"/>
</dbReference>
<proteinExistence type="predicted"/>
<dbReference type="EMBL" id="JX904591">
    <property type="protein sequence ID" value="AGA18454.1"/>
    <property type="molecule type" value="Genomic_DNA"/>
</dbReference>
<dbReference type="GO" id="GO:0019028">
    <property type="term" value="C:viral capsid"/>
    <property type="evidence" value="ECO:0007669"/>
    <property type="project" value="InterPro"/>
</dbReference>
<accession>S4TEM1</accession>
<evidence type="ECO:0008006" key="3">
    <source>
        <dbReference type="Google" id="ProtNLM"/>
    </source>
</evidence>
<protein>
    <recommendedName>
        <fullName evidence="3">Capsid protein</fullName>
    </recommendedName>
</protein>
<organism evidence="2">
    <name type="scientific">uncultured marine virus</name>
    <dbReference type="NCBI Taxonomy" id="186617"/>
    <lineage>
        <taxon>Viruses</taxon>
        <taxon>environmental samples</taxon>
    </lineage>
</organism>
<dbReference type="InterPro" id="IPR000263">
    <property type="entry name" value="GV_A/BR1_coat"/>
</dbReference>